<proteinExistence type="inferred from homology"/>
<protein>
    <recommendedName>
        <fullName evidence="11">Fucosyltransferase</fullName>
        <ecNumber evidence="11">2.4.1.-</ecNumber>
    </recommendedName>
</protein>
<evidence type="ECO:0000256" key="10">
    <source>
        <dbReference type="ARBA" id="ARBA00023180"/>
    </source>
</evidence>
<dbReference type="Pfam" id="PF00852">
    <property type="entry name" value="Glyco_transf_10"/>
    <property type="match status" value="1"/>
</dbReference>
<comment type="pathway">
    <text evidence="2">Protein modification; protein glycosylation.</text>
</comment>
<evidence type="ECO:0000256" key="5">
    <source>
        <dbReference type="ARBA" id="ARBA00022679"/>
    </source>
</evidence>
<keyword evidence="10" id="KW-0325">Glycoprotein</keyword>
<evidence type="ECO:0000259" key="14">
    <source>
        <dbReference type="Pfam" id="PF17039"/>
    </source>
</evidence>
<feature type="domain" description="Fucosyltransferase C-terminal" evidence="13">
    <location>
        <begin position="221"/>
        <end position="369"/>
    </location>
</feature>
<keyword evidence="7" id="KW-0735">Signal-anchor</keyword>
<keyword evidence="6 11" id="KW-0812">Transmembrane</keyword>
<accession>A0ABN8S1U1</accession>
<evidence type="ECO:0000256" key="2">
    <source>
        <dbReference type="ARBA" id="ARBA00004922"/>
    </source>
</evidence>
<keyword evidence="16" id="KW-1185">Reference proteome</keyword>
<dbReference type="EMBL" id="CALNXK010000438">
    <property type="protein sequence ID" value="CAH3185687.1"/>
    <property type="molecule type" value="Genomic_DNA"/>
</dbReference>
<evidence type="ECO:0000256" key="1">
    <source>
        <dbReference type="ARBA" id="ARBA00004167"/>
    </source>
</evidence>
<dbReference type="Pfam" id="PF17039">
    <property type="entry name" value="Glyco_tran_10_N"/>
    <property type="match status" value="1"/>
</dbReference>
<evidence type="ECO:0000256" key="6">
    <source>
        <dbReference type="ARBA" id="ARBA00022692"/>
    </source>
</evidence>
<organism evidence="15 16">
    <name type="scientific">Porites lobata</name>
    <dbReference type="NCBI Taxonomy" id="104759"/>
    <lineage>
        <taxon>Eukaryota</taxon>
        <taxon>Metazoa</taxon>
        <taxon>Cnidaria</taxon>
        <taxon>Anthozoa</taxon>
        <taxon>Hexacorallia</taxon>
        <taxon>Scleractinia</taxon>
        <taxon>Fungiina</taxon>
        <taxon>Poritidae</taxon>
        <taxon>Porites</taxon>
    </lineage>
</organism>
<keyword evidence="8" id="KW-1133">Transmembrane helix</keyword>
<evidence type="ECO:0000313" key="15">
    <source>
        <dbReference type="EMBL" id="CAH3185687.1"/>
    </source>
</evidence>
<keyword evidence="11" id="KW-0333">Golgi apparatus</keyword>
<dbReference type="InterPro" id="IPR001503">
    <property type="entry name" value="Glyco_trans_10"/>
</dbReference>
<feature type="signal peptide" evidence="12">
    <location>
        <begin position="1"/>
        <end position="22"/>
    </location>
</feature>
<keyword evidence="12" id="KW-0732">Signal</keyword>
<gene>
    <name evidence="15" type="ORF">PLOB_00033108</name>
</gene>
<dbReference type="PANTHER" id="PTHR11929:SF194">
    <property type="entry name" value="ALPHA-(1,3)-FUCOSYLTRANSFERASE 10"/>
    <property type="match status" value="1"/>
</dbReference>
<evidence type="ECO:0000256" key="9">
    <source>
        <dbReference type="ARBA" id="ARBA00023136"/>
    </source>
</evidence>
<evidence type="ECO:0000256" key="12">
    <source>
        <dbReference type="SAM" id="SignalP"/>
    </source>
</evidence>
<evidence type="ECO:0000256" key="3">
    <source>
        <dbReference type="ARBA" id="ARBA00008919"/>
    </source>
</evidence>
<evidence type="ECO:0000256" key="4">
    <source>
        <dbReference type="ARBA" id="ARBA00022676"/>
    </source>
</evidence>
<dbReference type="PANTHER" id="PTHR11929">
    <property type="entry name" value="ALPHA- 1,3 -FUCOSYLTRANSFERASE"/>
    <property type="match status" value="1"/>
</dbReference>
<sequence>MNAKGSLILISIIHVFIQVLVSMRTCATAAKEENSDRAHCAADGKCFLNEEDNTHQANTITEHAHKSLYTKHSVPLIPEGKKPILLWWTQDLFPHDRSQSNHEITCKKGTCITSIDRGLKNDPATRAFIFYGTDLRADDLPLPRRPWDEWALFHEESPKNNWMLTFEDALVLFNHTATFRRESDYPLSTHFIKDLKDWTETPAVSITEKNRLQKEKGLAPIVYVQSDCYTPSDRERYVKELMQYIDIDSYGQCLNNRKMPDDINGFLKLHSSEYYKFLAQYKFNIAFENAVCNDYMTEKLFRPFEVGAVPIVMGSPAAKDWMPNEKSAVFVNDFKHAKDLADFVKYLNANDDEYAQYMRYKDPKHITNEFLLKMVDERPWRVLGEWDKINFGHRMYANFECHVCDRVIERQEALRAHKLAPEKNPPPPPRMAKRDHLECPEPTISLATKERVNKSVNYWEGFYEARALKTMLLAGETNATKFQSKYLKRLTDKYDKWVR</sequence>
<reference evidence="15 16" key="1">
    <citation type="submission" date="2022-05" db="EMBL/GenBank/DDBJ databases">
        <authorList>
            <consortium name="Genoscope - CEA"/>
            <person name="William W."/>
        </authorList>
    </citation>
    <scope>NUCLEOTIDE SEQUENCE [LARGE SCALE GENOMIC DNA]</scope>
</reference>
<comment type="caution">
    <text evidence="15">The sequence shown here is derived from an EMBL/GenBank/DDBJ whole genome shotgun (WGS) entry which is preliminary data.</text>
</comment>
<comment type="subcellular location">
    <subcellularLocation>
        <location evidence="11">Golgi apparatus</location>
        <location evidence="11">Golgi stack membrane</location>
        <topology evidence="11">Single-pass type II membrane protein</topology>
    </subcellularLocation>
    <subcellularLocation>
        <location evidence="1">Membrane</location>
        <topology evidence="1">Single-pass membrane protein</topology>
    </subcellularLocation>
</comment>
<comment type="similarity">
    <text evidence="3 11">Belongs to the glycosyltransferase 10 family.</text>
</comment>
<keyword evidence="9" id="KW-0472">Membrane</keyword>
<dbReference type="EC" id="2.4.1.-" evidence="11"/>
<keyword evidence="5 11" id="KW-0808">Transferase</keyword>
<evidence type="ECO:0000256" key="8">
    <source>
        <dbReference type="ARBA" id="ARBA00022989"/>
    </source>
</evidence>
<dbReference type="SUPFAM" id="SSF53756">
    <property type="entry name" value="UDP-Glycosyltransferase/glycogen phosphorylase"/>
    <property type="match status" value="1"/>
</dbReference>
<dbReference type="InterPro" id="IPR031481">
    <property type="entry name" value="Glyco_tran_10_N"/>
</dbReference>
<evidence type="ECO:0000259" key="13">
    <source>
        <dbReference type="Pfam" id="PF00852"/>
    </source>
</evidence>
<feature type="domain" description="Fucosyltransferase N-terminal" evidence="14">
    <location>
        <begin position="82"/>
        <end position="185"/>
    </location>
</feature>
<evidence type="ECO:0000313" key="16">
    <source>
        <dbReference type="Proteomes" id="UP001159405"/>
    </source>
</evidence>
<dbReference type="Proteomes" id="UP001159405">
    <property type="component" value="Unassembled WGS sequence"/>
</dbReference>
<evidence type="ECO:0000256" key="11">
    <source>
        <dbReference type="RuleBase" id="RU003832"/>
    </source>
</evidence>
<evidence type="ECO:0000256" key="7">
    <source>
        <dbReference type="ARBA" id="ARBA00022968"/>
    </source>
</evidence>
<feature type="chain" id="PRO_5045312611" description="Fucosyltransferase" evidence="12">
    <location>
        <begin position="23"/>
        <end position="499"/>
    </location>
</feature>
<keyword evidence="4 11" id="KW-0328">Glycosyltransferase</keyword>
<dbReference type="Gene3D" id="3.40.50.11660">
    <property type="entry name" value="Glycosyl transferase family 10, C-terminal domain"/>
    <property type="match status" value="1"/>
</dbReference>
<dbReference type="InterPro" id="IPR055270">
    <property type="entry name" value="Glyco_tran_10_C"/>
</dbReference>
<dbReference type="InterPro" id="IPR038577">
    <property type="entry name" value="GT10-like_C_sf"/>
</dbReference>
<name>A0ABN8S1U1_9CNID</name>